<proteinExistence type="predicted"/>
<protein>
    <submittedName>
        <fullName evidence="4">Diphthamide biosynthesis 7</fullName>
    </submittedName>
</protein>
<dbReference type="GO" id="GO:0017183">
    <property type="term" value="P:protein histidyl modification to diphthamide"/>
    <property type="evidence" value="ECO:0007669"/>
    <property type="project" value="TreeGrafter"/>
</dbReference>
<dbReference type="GeneTree" id="ENSGT00390000018644"/>
<evidence type="ECO:0000256" key="1">
    <source>
        <dbReference type="ARBA" id="ARBA00022574"/>
    </source>
</evidence>
<dbReference type="GO" id="GO:0005737">
    <property type="term" value="C:cytoplasm"/>
    <property type="evidence" value="ECO:0007669"/>
    <property type="project" value="TreeGrafter"/>
</dbReference>
<dbReference type="PANTHER" id="PTHR46042:SF1">
    <property type="entry name" value="DIPHTHINE METHYLTRANSFERASE"/>
    <property type="match status" value="1"/>
</dbReference>
<keyword evidence="1" id="KW-0853">WD repeat</keyword>
<evidence type="ECO:0000313" key="4">
    <source>
        <dbReference type="Ensembl" id="ENSCHIP00000032665.1"/>
    </source>
</evidence>
<keyword evidence="5" id="KW-1185">Reference proteome</keyword>
<dbReference type="Proteomes" id="UP000291000">
    <property type="component" value="Chromosome 11"/>
</dbReference>
<dbReference type="Bgee" id="ENSCHIG00000026556">
    <property type="expression patterns" value="Expressed in rumen and 18 other cell types or tissues"/>
</dbReference>
<accession>A0A452G7X8</accession>
<gene>
    <name evidence="4" type="primary">DPH7</name>
</gene>
<dbReference type="PANTHER" id="PTHR46042">
    <property type="entry name" value="DIPHTHINE METHYLTRANSFERASE"/>
    <property type="match status" value="1"/>
</dbReference>
<dbReference type="GO" id="GO:0061685">
    <property type="term" value="F:diphthine methylesterase activity"/>
    <property type="evidence" value="ECO:0007669"/>
    <property type="project" value="TreeGrafter"/>
</dbReference>
<sequence length="103" mass="11618">VPGSHGLLQAVDTELTVDSVEWCPLAGCRHLLACGTYQLWKPEGRPADGPPVRLGRLYLYSCNEDRSPCPLVEVQRRDTPAILDMKWYTFGDSPPWLEFVMKT</sequence>
<name>A0A452G7X8_CAPHI</name>
<organism evidence="4 5">
    <name type="scientific">Capra hircus</name>
    <name type="common">Goat</name>
    <dbReference type="NCBI Taxonomy" id="9925"/>
    <lineage>
        <taxon>Eukaryota</taxon>
        <taxon>Metazoa</taxon>
        <taxon>Chordata</taxon>
        <taxon>Craniata</taxon>
        <taxon>Vertebrata</taxon>
        <taxon>Euteleostomi</taxon>
        <taxon>Mammalia</taxon>
        <taxon>Eutheria</taxon>
        <taxon>Laurasiatheria</taxon>
        <taxon>Artiodactyla</taxon>
        <taxon>Ruminantia</taxon>
        <taxon>Pecora</taxon>
        <taxon>Bovidae</taxon>
        <taxon>Caprinae</taxon>
        <taxon>Capra</taxon>
    </lineage>
</organism>
<evidence type="ECO:0000313" key="5">
    <source>
        <dbReference type="Proteomes" id="UP000291000"/>
    </source>
</evidence>
<dbReference type="InterPro" id="IPR052415">
    <property type="entry name" value="Diphthine_MTase"/>
</dbReference>
<reference evidence="4 5" key="1">
    <citation type="submission" date="2016-04" db="EMBL/GenBank/DDBJ databases">
        <title>Polished mammalian reference genomes with single-molecule sequencing and chromosome conformation capture applied to the Capra hircus genome.</title>
        <authorList>
            <person name="Bickhart D.M."/>
            <person name="Koren S."/>
            <person name="Rosen B."/>
            <person name="Hastie A."/>
            <person name="Liachko I."/>
            <person name="Sullivan S.T."/>
            <person name="Burton J."/>
            <person name="Sayre B.L."/>
            <person name="Huson H.J."/>
            <person name="Lee J."/>
            <person name="Lam E."/>
            <person name="Kelley C.M."/>
            <person name="Hutchison J.L."/>
            <person name="Zhou Y."/>
            <person name="Sun J."/>
            <person name="Crisa A."/>
            <person name="Schwartz J.C."/>
            <person name="Hammond J.A."/>
            <person name="Schroeder S.G."/>
            <person name="Liu G.E."/>
            <person name="Dunham M."/>
            <person name="Shendure J."/>
            <person name="Sonstegard T.S."/>
            <person name="Phillippy A.M."/>
            <person name="Van Tassell C.P."/>
            <person name="Smith T.P."/>
        </authorList>
    </citation>
    <scope>NUCLEOTIDE SEQUENCE [LARGE SCALE GENOMIC DNA]</scope>
</reference>
<comment type="pathway">
    <text evidence="3">Protein modification.</text>
</comment>
<reference evidence="4" key="2">
    <citation type="submission" date="2025-08" db="UniProtKB">
        <authorList>
            <consortium name="Ensembl"/>
        </authorList>
    </citation>
    <scope>IDENTIFICATION</scope>
</reference>
<evidence type="ECO:0000256" key="2">
    <source>
        <dbReference type="ARBA" id="ARBA00022737"/>
    </source>
</evidence>
<dbReference type="AlphaFoldDB" id="A0A452G7X8"/>
<evidence type="ECO:0000256" key="3">
    <source>
        <dbReference type="ARBA" id="ARBA00043952"/>
    </source>
</evidence>
<reference evidence="4" key="3">
    <citation type="submission" date="2025-09" db="UniProtKB">
        <authorList>
            <consortium name="Ensembl"/>
        </authorList>
    </citation>
    <scope>IDENTIFICATION</scope>
</reference>
<keyword evidence="2" id="KW-0677">Repeat</keyword>
<dbReference type="Ensembl" id="ENSCHIT00000040541.1">
    <property type="protein sequence ID" value="ENSCHIP00000032665.1"/>
    <property type="gene ID" value="ENSCHIG00000026556.1"/>
</dbReference>
<dbReference type="EMBL" id="LWLT01000009">
    <property type="status" value="NOT_ANNOTATED_CDS"/>
    <property type="molecule type" value="Genomic_DNA"/>
</dbReference>